<sequence>MTTRLSDSLLYSRCLFPRRRRLPIVVVVFGDVCCHDVDDTSTSSPRLCLLLSPARRLWPQEVETSTAGICKCDGDSEGEGKEESIQHAHDAYPTRRLLTSTSGTADLSIAGQFA</sequence>
<dbReference type="EMBL" id="JACGCI010000043">
    <property type="protein sequence ID" value="KAF6752671.1"/>
    <property type="molecule type" value="Genomic_DNA"/>
</dbReference>
<evidence type="ECO:0000313" key="2">
    <source>
        <dbReference type="Proteomes" id="UP000521943"/>
    </source>
</evidence>
<accession>A0A8H6HVQ3</accession>
<organism evidence="1 2">
    <name type="scientific">Ephemerocybe angulata</name>
    <dbReference type="NCBI Taxonomy" id="980116"/>
    <lineage>
        <taxon>Eukaryota</taxon>
        <taxon>Fungi</taxon>
        <taxon>Dikarya</taxon>
        <taxon>Basidiomycota</taxon>
        <taxon>Agaricomycotina</taxon>
        <taxon>Agaricomycetes</taxon>
        <taxon>Agaricomycetidae</taxon>
        <taxon>Agaricales</taxon>
        <taxon>Agaricineae</taxon>
        <taxon>Psathyrellaceae</taxon>
        <taxon>Ephemerocybe</taxon>
    </lineage>
</organism>
<comment type="caution">
    <text evidence="1">The sequence shown here is derived from an EMBL/GenBank/DDBJ whole genome shotgun (WGS) entry which is preliminary data.</text>
</comment>
<dbReference type="AlphaFoldDB" id="A0A8H6HVQ3"/>
<reference evidence="1 2" key="1">
    <citation type="submission" date="2020-07" db="EMBL/GenBank/DDBJ databases">
        <title>Comparative genomics of pyrophilous fungi reveals a link between fire events and developmental genes.</title>
        <authorList>
            <consortium name="DOE Joint Genome Institute"/>
            <person name="Steindorff A.S."/>
            <person name="Carver A."/>
            <person name="Calhoun S."/>
            <person name="Stillman K."/>
            <person name="Liu H."/>
            <person name="Lipzen A."/>
            <person name="Pangilinan J."/>
            <person name="Labutti K."/>
            <person name="Bruns T.D."/>
            <person name="Grigoriev I.V."/>
        </authorList>
    </citation>
    <scope>NUCLEOTIDE SEQUENCE [LARGE SCALE GENOMIC DNA]</scope>
    <source>
        <strain evidence="1 2">CBS 144469</strain>
    </source>
</reference>
<gene>
    <name evidence="1" type="ORF">DFP72DRAFT_1171535</name>
</gene>
<proteinExistence type="predicted"/>
<name>A0A8H6HVQ3_9AGAR</name>
<dbReference type="Proteomes" id="UP000521943">
    <property type="component" value="Unassembled WGS sequence"/>
</dbReference>
<evidence type="ECO:0000313" key="1">
    <source>
        <dbReference type="EMBL" id="KAF6752671.1"/>
    </source>
</evidence>
<keyword evidence="2" id="KW-1185">Reference proteome</keyword>
<protein>
    <submittedName>
        <fullName evidence="1">Uncharacterized protein</fullName>
    </submittedName>
</protein>